<keyword evidence="3" id="KW-0670">Pyruvate</keyword>
<dbReference type="Gene3D" id="2.40.50.100">
    <property type="match status" value="1"/>
</dbReference>
<dbReference type="InterPro" id="IPR001882">
    <property type="entry name" value="Biotin_BS"/>
</dbReference>
<dbReference type="EC" id="6.4.1.1" evidence="3"/>
<sequence>MDEFKIKIGDREHYLKLKKVAEGEYEVVSEDSIYEISIVKRAKKTSKESHFRKENDVVYVDSVIGGIVLKISKKAGTFVSEGDTIMTLIAMKTETDIKAPEKGLLSKIAVYEGMIVEKGELLFVIDTK</sequence>
<dbReference type="GO" id="GO:0004736">
    <property type="term" value="F:pyruvate carboxylase activity"/>
    <property type="evidence" value="ECO:0007669"/>
    <property type="project" value="UniProtKB-EC"/>
</dbReference>
<dbReference type="EMBL" id="LNGD01000074">
    <property type="protein sequence ID" value="KYC50864.1"/>
    <property type="molecule type" value="Genomic_DNA"/>
</dbReference>
<evidence type="ECO:0000259" key="2">
    <source>
        <dbReference type="PROSITE" id="PS50968"/>
    </source>
</evidence>
<dbReference type="PANTHER" id="PTHR45266:SF3">
    <property type="entry name" value="OXALOACETATE DECARBOXYLASE ALPHA CHAIN"/>
    <property type="match status" value="1"/>
</dbReference>
<gene>
    <name evidence="3" type="primary">pycB_4</name>
    <name evidence="3" type="ORF">AMQ74_01196</name>
</gene>
<dbReference type="InterPro" id="IPR050709">
    <property type="entry name" value="Biotin_Carboxyl_Carrier/Decarb"/>
</dbReference>
<dbReference type="InterPro" id="IPR000089">
    <property type="entry name" value="Biotin_lipoyl"/>
</dbReference>
<protein>
    <submittedName>
        <fullName evidence="3">Pyruvate carboxylase subunit B</fullName>
        <ecNumber evidence="3">6.4.1.1</ecNumber>
    </submittedName>
</protein>
<keyword evidence="3" id="KW-0436">Ligase</keyword>
<name>A0A150J1Q4_9EURY</name>
<dbReference type="SUPFAM" id="SSF51230">
    <property type="entry name" value="Single hybrid motif"/>
    <property type="match status" value="1"/>
</dbReference>
<evidence type="ECO:0000313" key="3">
    <source>
        <dbReference type="EMBL" id="KYC50864.1"/>
    </source>
</evidence>
<dbReference type="InterPro" id="IPR011053">
    <property type="entry name" value="Single_hybrid_motif"/>
</dbReference>
<dbReference type="AlphaFoldDB" id="A0A150J1Q4"/>
<dbReference type="Pfam" id="PF00364">
    <property type="entry name" value="Biotin_lipoyl"/>
    <property type="match status" value="1"/>
</dbReference>
<evidence type="ECO:0000313" key="4">
    <source>
        <dbReference type="Proteomes" id="UP000075578"/>
    </source>
</evidence>
<keyword evidence="1" id="KW-0092">Biotin</keyword>
<dbReference type="PROSITE" id="PS00188">
    <property type="entry name" value="BIOTIN"/>
    <property type="match status" value="1"/>
</dbReference>
<dbReference type="PANTHER" id="PTHR45266">
    <property type="entry name" value="OXALOACETATE DECARBOXYLASE ALPHA CHAIN"/>
    <property type="match status" value="1"/>
</dbReference>
<evidence type="ECO:0000256" key="1">
    <source>
        <dbReference type="ARBA" id="ARBA00023267"/>
    </source>
</evidence>
<reference evidence="3 4" key="1">
    <citation type="journal article" date="2016" name="ISME J.">
        <title>Chasing the elusive Euryarchaeota class WSA2: genomes reveal a uniquely fastidious methyl-reducing methanogen.</title>
        <authorList>
            <person name="Nobu M.K."/>
            <person name="Narihiro T."/>
            <person name="Kuroda K."/>
            <person name="Mei R."/>
            <person name="Liu W.T."/>
        </authorList>
    </citation>
    <scope>NUCLEOTIDE SEQUENCE [LARGE SCALE GENOMIC DNA]</scope>
    <source>
        <strain evidence="3">U1lsi0528_Bin089</strain>
    </source>
</reference>
<feature type="domain" description="Lipoyl-binding" evidence="2">
    <location>
        <begin position="51"/>
        <end position="126"/>
    </location>
</feature>
<comment type="caution">
    <text evidence="3">The sequence shown here is derived from an EMBL/GenBank/DDBJ whole genome shotgun (WGS) entry which is preliminary data.</text>
</comment>
<dbReference type="CDD" id="cd06850">
    <property type="entry name" value="biotinyl_domain"/>
    <property type="match status" value="1"/>
</dbReference>
<accession>A0A150J1Q4</accession>
<dbReference type="Proteomes" id="UP000075578">
    <property type="component" value="Unassembled WGS sequence"/>
</dbReference>
<proteinExistence type="predicted"/>
<dbReference type="PROSITE" id="PS50968">
    <property type="entry name" value="BIOTINYL_LIPOYL"/>
    <property type="match status" value="1"/>
</dbReference>
<organism evidence="3 4">
    <name type="scientific">Candidatus Methanofastidiosum methylothiophilum</name>
    <dbReference type="NCBI Taxonomy" id="1705564"/>
    <lineage>
        <taxon>Archaea</taxon>
        <taxon>Methanobacteriati</taxon>
        <taxon>Methanobacteriota</taxon>
        <taxon>Stenosarchaea group</taxon>
        <taxon>Candidatus Methanofastidiosia</taxon>
        <taxon>Candidatus Methanofastidiosales</taxon>
        <taxon>Candidatus Methanofastidiosaceae</taxon>
        <taxon>Candidatus Methanofastidiosum</taxon>
    </lineage>
</organism>